<accession>A0ABR9VZG0</accession>
<evidence type="ECO:0000313" key="2">
    <source>
        <dbReference type="EMBL" id="MBE9403561.1"/>
    </source>
</evidence>
<dbReference type="Pfam" id="PF08768">
    <property type="entry name" value="THAP4_heme-bd"/>
    <property type="match status" value="1"/>
</dbReference>
<dbReference type="RefSeq" id="WP_193865295.1">
    <property type="nucleotide sequence ID" value="NZ_JADEYR010000003.1"/>
</dbReference>
<dbReference type="Proteomes" id="UP000644727">
    <property type="component" value="Unassembled WGS sequence"/>
</dbReference>
<sequence>MPISLDPSLPSSLYPLAWLVGTWEGSGALHRPGADAGDLRVEQRLECTPTENGTLAWVSEIHTVDQAAPLPPTSVFAREDAPPPRQGGTGERRLLMRERGEWIVGDPLPGQDLQAAREAAPGSPAGFVSYGLTARFEPTSDEDAAPEAAWAGEVRGPRIQLARRDEGTSRVLETRMAGYVSGRLMWLWERRAGDTATGGHVAEESAMIPYLSLELDRA</sequence>
<keyword evidence="3" id="KW-1185">Reference proteome</keyword>
<dbReference type="SUPFAM" id="SSF50814">
    <property type="entry name" value="Lipocalins"/>
    <property type="match status" value="1"/>
</dbReference>
<proteinExistence type="predicted"/>
<dbReference type="InterPro" id="IPR012674">
    <property type="entry name" value="Calycin"/>
</dbReference>
<evidence type="ECO:0000313" key="3">
    <source>
        <dbReference type="Proteomes" id="UP000644727"/>
    </source>
</evidence>
<reference evidence="2 3" key="1">
    <citation type="submission" date="2020-10" db="EMBL/GenBank/DDBJ databases">
        <title>Draft genome and description of Brachybacterium epidermidis sp nov.</title>
        <authorList>
            <person name="Boxberger M."/>
            <person name="La Scola B."/>
        </authorList>
    </citation>
    <scope>NUCLEOTIDE SEQUENCE [LARGE SCALE GENOMIC DNA]</scope>
    <source>
        <strain evidence="2 3">Marseille-Q2903</strain>
    </source>
</reference>
<protein>
    <submittedName>
        <fullName evidence="2">FABP family protein</fullName>
    </submittedName>
</protein>
<evidence type="ECO:0000259" key="1">
    <source>
        <dbReference type="Pfam" id="PF08768"/>
    </source>
</evidence>
<organism evidence="2 3">
    <name type="scientific">Brachybacterium epidermidis</name>
    <dbReference type="NCBI Taxonomy" id="2781983"/>
    <lineage>
        <taxon>Bacteria</taxon>
        <taxon>Bacillati</taxon>
        <taxon>Actinomycetota</taxon>
        <taxon>Actinomycetes</taxon>
        <taxon>Micrococcales</taxon>
        <taxon>Dermabacteraceae</taxon>
        <taxon>Brachybacterium</taxon>
    </lineage>
</organism>
<feature type="domain" description="THAP4-like heme-binding" evidence="1">
    <location>
        <begin position="13"/>
        <end position="110"/>
    </location>
</feature>
<dbReference type="EMBL" id="JADEYR010000003">
    <property type="protein sequence ID" value="MBE9403561.1"/>
    <property type="molecule type" value="Genomic_DNA"/>
</dbReference>
<gene>
    <name evidence="2" type="ORF">IOE58_04950</name>
</gene>
<name>A0ABR9VZG0_9MICO</name>
<comment type="caution">
    <text evidence="2">The sequence shown here is derived from an EMBL/GenBank/DDBJ whole genome shotgun (WGS) entry which is preliminary data.</text>
</comment>
<dbReference type="InterPro" id="IPR014878">
    <property type="entry name" value="THAP4-like_heme-bd"/>
</dbReference>
<dbReference type="Gene3D" id="2.40.128.20">
    <property type="match status" value="1"/>
</dbReference>